<reference evidence="3" key="1">
    <citation type="submission" date="2020-01" db="EMBL/GenBank/DDBJ databases">
        <title>Muricauda ochracea sp. nov., isolated from a tidal flat of Garorim bay in Korea.</title>
        <authorList>
            <person name="Kim D."/>
            <person name="Yoo Y."/>
            <person name="Kim J.-J."/>
        </authorList>
    </citation>
    <scope>NUCLEOTIDE SEQUENCE</scope>
    <source>
        <strain evidence="3">JGD-17</strain>
    </source>
</reference>
<name>A0A964WXI9_9FLAO</name>
<evidence type="ECO:0000313" key="4">
    <source>
        <dbReference type="Proteomes" id="UP000667650"/>
    </source>
</evidence>
<evidence type="ECO:0000313" key="3">
    <source>
        <dbReference type="EMBL" id="NAY91912.1"/>
    </source>
</evidence>
<gene>
    <name evidence="3" type="ORF">GTQ34_08280</name>
</gene>
<evidence type="ECO:0000256" key="1">
    <source>
        <dbReference type="ARBA" id="ARBA00022729"/>
    </source>
</evidence>
<organism evidence="3 4">
    <name type="scientific">Flagellimonas ochracea</name>
    <dbReference type="NCBI Taxonomy" id="2696472"/>
    <lineage>
        <taxon>Bacteria</taxon>
        <taxon>Pseudomonadati</taxon>
        <taxon>Bacteroidota</taxon>
        <taxon>Flavobacteriia</taxon>
        <taxon>Flavobacteriales</taxon>
        <taxon>Flavobacteriaceae</taxon>
        <taxon>Flagellimonas</taxon>
    </lineage>
</organism>
<evidence type="ECO:0000259" key="2">
    <source>
        <dbReference type="Pfam" id="PF13205"/>
    </source>
</evidence>
<dbReference type="InterPro" id="IPR032812">
    <property type="entry name" value="SbsA_Ig"/>
</dbReference>
<sequence length="538" mass="60724">MAYLKKLFSLVFVAFLGLALWQCAKRGNPTGGPKDVTPPELVRAEPENFTTDFKAEKIRLYFDELIKLQDVQNQLIVSPPLKYPPEVKPQGGASKYVEIIIKDTLKENTTYTLNFGQSITDNNEGNPTSFLTYVFSTGSYIDSLSLSGAVKDAFNRTADQFISVMLYEMDTAYADSTIYKTPPLYIANTLDSVPFFNLKNLKAGNYALVAIKDVNKNNLFDQRQDKIGFLKDTISLPTDSVYLLTLFQELPDYSVSVPSYVAKNHIIFGYQGNDKDIQIKTLTELPDSVKTVILKDRETDTLNYWLTPTDLDSIIFTVTNTVLDVVDTFTVKTRKLPLDSLQISPSKNGKFNFEDEFSLLANTPIADVDTTKIGFFLDSLVAPYMYSLDSLGNKIDFEFDVQPNLSYSMYLLPGAITDFFGIQNDSLNYNLSIGSYADYGNLRLTLGGAVKYPLIIQLTNERGEVKREQVTSEPQIFEFNNLDPGKYIVRVIFDGNGNGKWDTGNYLKKMQPEKVSYYPDVIDVRANWELEQNFIISE</sequence>
<dbReference type="AlphaFoldDB" id="A0A964WXI9"/>
<dbReference type="RefSeq" id="WP_166523308.1">
    <property type="nucleotide sequence ID" value="NZ_JAAABI010000002.1"/>
</dbReference>
<proteinExistence type="predicted"/>
<keyword evidence="4" id="KW-1185">Reference proteome</keyword>
<accession>A0A964WXI9</accession>
<dbReference type="Pfam" id="PF13205">
    <property type="entry name" value="Big_5"/>
    <property type="match status" value="1"/>
</dbReference>
<protein>
    <recommendedName>
        <fullName evidence="2">SbsA Ig-like domain-containing protein</fullName>
    </recommendedName>
</protein>
<keyword evidence="1" id="KW-0732">Signal</keyword>
<feature type="domain" description="SbsA Ig-like" evidence="2">
    <location>
        <begin position="35"/>
        <end position="137"/>
    </location>
</feature>
<comment type="caution">
    <text evidence="3">The sequence shown here is derived from an EMBL/GenBank/DDBJ whole genome shotgun (WGS) entry which is preliminary data.</text>
</comment>
<dbReference type="Proteomes" id="UP000667650">
    <property type="component" value="Unassembled WGS sequence"/>
</dbReference>
<dbReference type="EMBL" id="JAAABI010000002">
    <property type="protein sequence ID" value="NAY91912.1"/>
    <property type="molecule type" value="Genomic_DNA"/>
</dbReference>
<dbReference type="SUPFAM" id="SSF117074">
    <property type="entry name" value="Hypothetical protein PA1324"/>
    <property type="match status" value="1"/>
</dbReference>